<organism evidence="4 5">
    <name type="scientific">Galdieria sulphuraria</name>
    <name type="common">Red alga</name>
    <dbReference type="NCBI Taxonomy" id="130081"/>
    <lineage>
        <taxon>Eukaryota</taxon>
        <taxon>Rhodophyta</taxon>
        <taxon>Bangiophyceae</taxon>
        <taxon>Galdieriales</taxon>
        <taxon>Galdieriaceae</taxon>
        <taxon>Galdieria</taxon>
    </lineage>
</organism>
<dbReference type="eggNOG" id="ENOG502SAAR">
    <property type="taxonomic scope" value="Eukaryota"/>
</dbReference>
<dbReference type="PROSITE" id="PS51658">
    <property type="entry name" value="BFN"/>
    <property type="match status" value="1"/>
</dbReference>
<feature type="domain" description="BFN" evidence="3">
    <location>
        <begin position="71"/>
        <end position="205"/>
    </location>
</feature>
<accession>M2Y7U1</accession>
<sequence length="317" mass="35890">MQVRAMSWMISGFIGNGCCVPKALYQRGNTFICSNKRFHLSNYNRRKVSTIKCQKENRAPDVSGGWRVEEDADYSLARIFSVGACDSGYAVLLHPVSNPFRFLAVFVGEFEAHAIAEASSSSFSSRPLTHDFISVTLKLIGSFISKVAITHLTQRAFCARIWVWTMAGYEISLDARPSDAVALALRFHAPLYLNERLVNSAGISLEQIKRELNEGILRNFSPKKTNFSSWKNADSFNSVALKGLEPSEEALKLRSLEDLAGRITNENLLKSVREKMKIADPVQQFQEEFSKAIREERYEDASLIRDKIYQWLMSNRL</sequence>
<dbReference type="Pfam" id="PF02577">
    <property type="entry name" value="BFN_dom"/>
    <property type="match status" value="1"/>
</dbReference>
<dbReference type="Gramene" id="EME31889">
    <property type="protein sequence ID" value="EME31889"/>
    <property type="gene ID" value="Gasu_09580"/>
</dbReference>
<evidence type="ECO:0000256" key="2">
    <source>
        <dbReference type="ARBA" id="ARBA00025428"/>
    </source>
</evidence>
<dbReference type="GO" id="GO:0004518">
    <property type="term" value="F:nuclease activity"/>
    <property type="evidence" value="ECO:0007669"/>
    <property type="project" value="InterPro"/>
</dbReference>
<name>M2Y7U1_GALSU</name>
<dbReference type="KEGG" id="gsl:Gasu_09580"/>
<dbReference type="EMBL" id="KB454489">
    <property type="protein sequence ID" value="EME31889.1"/>
    <property type="molecule type" value="Genomic_DNA"/>
</dbReference>
<comment type="function">
    <text evidence="2">Bifunctional nuclease with both RNase and DNase activities. Involved in basal defense response. Participates in abscisic acid-derived callose deposition following infection by a necrotrophic pathogen.</text>
</comment>
<reference evidence="5" key="1">
    <citation type="journal article" date="2013" name="Science">
        <title>Gene transfer from bacteria and archaea facilitated evolution of an extremophilic eukaryote.</title>
        <authorList>
            <person name="Schonknecht G."/>
            <person name="Chen W.H."/>
            <person name="Ternes C.M."/>
            <person name="Barbier G.G."/>
            <person name="Shrestha R.P."/>
            <person name="Stanke M."/>
            <person name="Brautigam A."/>
            <person name="Baker B.J."/>
            <person name="Banfield J.F."/>
            <person name="Garavito R.M."/>
            <person name="Carr K."/>
            <person name="Wilkerson C."/>
            <person name="Rensing S.A."/>
            <person name="Gagneul D."/>
            <person name="Dickenson N.E."/>
            <person name="Oesterhelt C."/>
            <person name="Lercher M.J."/>
            <person name="Weber A.P."/>
        </authorList>
    </citation>
    <scope>NUCLEOTIDE SEQUENCE [LARGE SCALE GENOMIC DNA]</scope>
    <source>
        <strain evidence="5">074W</strain>
    </source>
</reference>
<proteinExistence type="inferred from homology"/>
<dbReference type="AlphaFoldDB" id="M2Y7U1"/>
<dbReference type="OrthoDB" id="566255at2759"/>
<dbReference type="PANTHER" id="PTHR15160:SF1">
    <property type="entry name" value="VON HIPPEL-LINDAU DISEASE TUMOR SUPPRESSOR"/>
    <property type="match status" value="1"/>
</dbReference>
<evidence type="ECO:0000259" key="3">
    <source>
        <dbReference type="PROSITE" id="PS51658"/>
    </source>
</evidence>
<comment type="similarity">
    <text evidence="1">Belongs to the bifunctional nuclease family.</text>
</comment>
<dbReference type="Gene3D" id="3.10.690.10">
    <property type="entry name" value="Bifunctional nuclease domain"/>
    <property type="match status" value="1"/>
</dbReference>
<evidence type="ECO:0000313" key="5">
    <source>
        <dbReference type="Proteomes" id="UP000030680"/>
    </source>
</evidence>
<protein>
    <recommendedName>
        <fullName evidence="3">BFN domain-containing protein</fullName>
    </recommendedName>
</protein>
<evidence type="ECO:0000313" key="4">
    <source>
        <dbReference type="EMBL" id="EME31889.1"/>
    </source>
</evidence>
<dbReference type="GeneID" id="17090502"/>
<evidence type="ECO:0000256" key="1">
    <source>
        <dbReference type="ARBA" id="ARBA00009095"/>
    </source>
</evidence>
<dbReference type="RefSeq" id="XP_005708409.1">
    <property type="nucleotide sequence ID" value="XM_005708352.1"/>
</dbReference>
<keyword evidence="5" id="KW-1185">Reference proteome</keyword>
<dbReference type="InterPro" id="IPR003729">
    <property type="entry name" value="Bi_nuclease_dom"/>
</dbReference>
<dbReference type="PANTHER" id="PTHR15160">
    <property type="entry name" value="VON HIPPEL-LINDAU PROTEIN"/>
    <property type="match status" value="1"/>
</dbReference>
<dbReference type="Proteomes" id="UP000030680">
    <property type="component" value="Unassembled WGS sequence"/>
</dbReference>
<dbReference type="InterPro" id="IPR036104">
    <property type="entry name" value="BFN_sf"/>
</dbReference>
<gene>
    <name evidence="4" type="ORF">Gasu_09580</name>
</gene>
<dbReference type="SUPFAM" id="SSF103256">
    <property type="entry name" value="Hypothetical protein TM0160"/>
    <property type="match status" value="1"/>
</dbReference>